<comment type="caution">
    <text evidence="1">The sequence shown here is derived from an EMBL/GenBank/DDBJ whole genome shotgun (WGS) entry which is preliminary data.</text>
</comment>
<sequence>LRLIGLVVVITMLAMAAPATALDRFIELVPEEGTVGSEVVAVGEGFNKSTETTDKFAIIYFSSEEASSVDDIDSDVTVYEIVKDGLWLNEDGEFEVEFTVPAKLNDGEDDDDYEDVVAGTYYVYVCHYLNTDPPSVATRIRAVAEFTVIGGEIDIDPEEGPVGSEIEITGTEFADREDVTISYDDEEIDIESGDDGKFVSYCIPFFILNPDIGSTRRRLWHVERGNLKSAVIICPGIGNFIILEENGHITFRSKAVTTDLQDTPHRSCGGVYGNPGYHLKFNLIGIIFSILHYNGMSS</sequence>
<organism evidence="1">
    <name type="scientific">marine sediment metagenome</name>
    <dbReference type="NCBI Taxonomy" id="412755"/>
    <lineage>
        <taxon>unclassified sequences</taxon>
        <taxon>metagenomes</taxon>
        <taxon>ecological metagenomes</taxon>
    </lineage>
</organism>
<gene>
    <name evidence="1" type="ORF">S12H4_19584</name>
</gene>
<evidence type="ECO:0000313" key="1">
    <source>
        <dbReference type="EMBL" id="GAI84726.1"/>
    </source>
</evidence>
<accession>X1T000</accession>
<dbReference type="EMBL" id="BARW01009809">
    <property type="protein sequence ID" value="GAI84726.1"/>
    <property type="molecule type" value="Genomic_DNA"/>
</dbReference>
<proteinExistence type="predicted"/>
<evidence type="ECO:0008006" key="2">
    <source>
        <dbReference type="Google" id="ProtNLM"/>
    </source>
</evidence>
<reference evidence="1" key="1">
    <citation type="journal article" date="2014" name="Front. Microbiol.">
        <title>High frequency of phylogenetically diverse reductive dehalogenase-homologous genes in deep subseafloor sedimentary metagenomes.</title>
        <authorList>
            <person name="Kawai M."/>
            <person name="Futagami T."/>
            <person name="Toyoda A."/>
            <person name="Takaki Y."/>
            <person name="Nishi S."/>
            <person name="Hori S."/>
            <person name="Arai W."/>
            <person name="Tsubouchi T."/>
            <person name="Morono Y."/>
            <person name="Uchiyama I."/>
            <person name="Ito T."/>
            <person name="Fujiyama A."/>
            <person name="Inagaki F."/>
            <person name="Takami H."/>
        </authorList>
    </citation>
    <scope>NUCLEOTIDE SEQUENCE</scope>
    <source>
        <strain evidence="1">Expedition CK06-06</strain>
    </source>
</reference>
<dbReference type="AlphaFoldDB" id="X1T000"/>
<feature type="non-terminal residue" evidence="1">
    <location>
        <position position="298"/>
    </location>
</feature>
<name>X1T000_9ZZZZ</name>
<protein>
    <recommendedName>
        <fullName evidence="2">IPT/TIG domain-containing protein</fullName>
    </recommendedName>
</protein>
<feature type="non-terminal residue" evidence="1">
    <location>
        <position position="1"/>
    </location>
</feature>